<dbReference type="InterPro" id="IPR058922">
    <property type="entry name" value="WHD_DRP"/>
</dbReference>
<dbReference type="InterPro" id="IPR032675">
    <property type="entry name" value="LRR_dom_sf"/>
</dbReference>
<evidence type="ECO:0000256" key="3">
    <source>
        <dbReference type="ARBA" id="ARBA00022737"/>
    </source>
</evidence>
<keyword evidence="4" id="KW-0547">Nucleotide-binding</keyword>
<keyword evidence="6" id="KW-0175">Coiled coil</keyword>
<evidence type="ECO:0008006" key="12">
    <source>
        <dbReference type="Google" id="ProtNLM"/>
    </source>
</evidence>
<dbReference type="Pfam" id="PF23598">
    <property type="entry name" value="LRR_14"/>
    <property type="match status" value="1"/>
</dbReference>
<keyword evidence="5" id="KW-0611">Plant defense</keyword>
<proteinExistence type="inferred from homology"/>
<evidence type="ECO:0000256" key="2">
    <source>
        <dbReference type="ARBA" id="ARBA00022614"/>
    </source>
</evidence>
<dbReference type="InterPro" id="IPR002182">
    <property type="entry name" value="NB-ARC"/>
</dbReference>
<dbReference type="InterPro" id="IPR055414">
    <property type="entry name" value="LRR_R13L4/SHOC2-like"/>
</dbReference>
<dbReference type="InterPro" id="IPR044974">
    <property type="entry name" value="Disease_R_plants"/>
</dbReference>
<dbReference type="Pfam" id="PF18052">
    <property type="entry name" value="Rx_N"/>
    <property type="match status" value="1"/>
</dbReference>
<reference evidence="11" key="1">
    <citation type="journal article" date="2005" name="PLoS Biol.">
        <title>The genomes of Oryza sativa: a history of duplications.</title>
        <authorList>
            <person name="Yu J."/>
            <person name="Wang J."/>
            <person name="Lin W."/>
            <person name="Li S."/>
            <person name="Li H."/>
            <person name="Zhou J."/>
            <person name="Ni P."/>
            <person name="Dong W."/>
            <person name="Hu S."/>
            <person name="Zeng C."/>
            <person name="Zhang J."/>
            <person name="Zhang Y."/>
            <person name="Li R."/>
            <person name="Xu Z."/>
            <person name="Li S."/>
            <person name="Li X."/>
            <person name="Zheng H."/>
            <person name="Cong L."/>
            <person name="Lin L."/>
            <person name="Yin J."/>
            <person name="Geng J."/>
            <person name="Li G."/>
            <person name="Shi J."/>
            <person name="Liu J."/>
            <person name="Lv H."/>
            <person name="Li J."/>
            <person name="Wang J."/>
            <person name="Deng Y."/>
            <person name="Ran L."/>
            <person name="Shi X."/>
            <person name="Wang X."/>
            <person name="Wu Q."/>
            <person name="Li C."/>
            <person name="Ren X."/>
            <person name="Wang J."/>
            <person name="Wang X."/>
            <person name="Li D."/>
            <person name="Liu D."/>
            <person name="Zhang X."/>
            <person name="Ji Z."/>
            <person name="Zhao W."/>
            <person name="Sun Y."/>
            <person name="Zhang Z."/>
            <person name="Bao J."/>
            <person name="Han Y."/>
            <person name="Dong L."/>
            <person name="Ji J."/>
            <person name="Chen P."/>
            <person name="Wu S."/>
            <person name="Liu J."/>
            <person name="Xiao Y."/>
            <person name="Bu D."/>
            <person name="Tan J."/>
            <person name="Yang L."/>
            <person name="Ye C."/>
            <person name="Zhang J."/>
            <person name="Xu J."/>
            <person name="Zhou Y."/>
            <person name="Yu Y."/>
            <person name="Zhang B."/>
            <person name="Zhuang S."/>
            <person name="Wei H."/>
            <person name="Liu B."/>
            <person name="Lei M."/>
            <person name="Yu H."/>
            <person name="Li Y."/>
            <person name="Xu H."/>
            <person name="Wei S."/>
            <person name="He X."/>
            <person name="Fang L."/>
            <person name="Zhang Z."/>
            <person name="Zhang Y."/>
            <person name="Huang X."/>
            <person name="Su Z."/>
            <person name="Tong W."/>
            <person name="Li J."/>
            <person name="Tong Z."/>
            <person name="Li S."/>
            <person name="Ye J."/>
            <person name="Wang L."/>
            <person name="Fang L."/>
            <person name="Lei T."/>
            <person name="Chen C."/>
            <person name="Chen H."/>
            <person name="Xu Z."/>
            <person name="Li H."/>
            <person name="Huang H."/>
            <person name="Zhang F."/>
            <person name="Xu H."/>
            <person name="Li N."/>
            <person name="Zhao C."/>
            <person name="Li S."/>
            <person name="Dong L."/>
            <person name="Huang Y."/>
            <person name="Li L."/>
            <person name="Xi Y."/>
            <person name="Qi Q."/>
            <person name="Li W."/>
            <person name="Zhang B."/>
            <person name="Hu W."/>
            <person name="Zhang Y."/>
            <person name="Tian X."/>
            <person name="Jiao Y."/>
            <person name="Liang X."/>
            <person name="Jin J."/>
            <person name="Gao L."/>
            <person name="Zheng W."/>
            <person name="Hao B."/>
            <person name="Liu S."/>
            <person name="Wang W."/>
            <person name="Yuan L."/>
            <person name="Cao M."/>
            <person name="McDermott J."/>
            <person name="Samudrala R."/>
            <person name="Wang J."/>
            <person name="Wong G.K."/>
            <person name="Yang H."/>
        </authorList>
    </citation>
    <scope>NUCLEOTIDE SEQUENCE [LARGE SCALE GENOMIC DNA]</scope>
</reference>
<protein>
    <recommendedName>
        <fullName evidence="12">NB-ARC domain-containing protein</fullName>
    </recommendedName>
</protein>
<dbReference type="Gene3D" id="3.80.10.10">
    <property type="entry name" value="Ribonuclease Inhibitor"/>
    <property type="match status" value="2"/>
</dbReference>
<evidence type="ECO:0000259" key="10">
    <source>
        <dbReference type="Pfam" id="PF23598"/>
    </source>
</evidence>
<dbReference type="OrthoDB" id="602999at2759"/>
<accession>A0A8J8XX09</accession>
<dbReference type="EMBL" id="CM000149">
    <property type="protein sequence ID" value="EAZ20551.1"/>
    <property type="molecule type" value="Genomic_DNA"/>
</dbReference>
<dbReference type="KEGG" id="osa:107275722"/>
<feature type="domain" description="Disease resistance protein winged helix" evidence="9">
    <location>
        <begin position="437"/>
        <end position="493"/>
    </location>
</feature>
<dbReference type="GO" id="GO:0006952">
    <property type="term" value="P:defense response"/>
    <property type="evidence" value="ECO:0007669"/>
    <property type="project" value="UniProtKB-KW"/>
</dbReference>
<dbReference type="InterPro" id="IPR036388">
    <property type="entry name" value="WH-like_DNA-bd_sf"/>
</dbReference>
<comment type="similarity">
    <text evidence="1">Belongs to the disease resistance NB-LRR family.</text>
</comment>
<name>A0A8J8XX09_ORYSJ</name>
<evidence type="ECO:0000256" key="1">
    <source>
        <dbReference type="ARBA" id="ARBA00008894"/>
    </source>
</evidence>
<dbReference type="SUPFAM" id="SSF52540">
    <property type="entry name" value="P-loop containing nucleoside triphosphate hydrolases"/>
    <property type="match status" value="1"/>
</dbReference>
<dbReference type="Proteomes" id="UP000007752">
    <property type="component" value="Chromosome 12"/>
</dbReference>
<evidence type="ECO:0000259" key="8">
    <source>
        <dbReference type="Pfam" id="PF18052"/>
    </source>
</evidence>
<dbReference type="GO" id="GO:0051707">
    <property type="term" value="P:response to other organism"/>
    <property type="evidence" value="ECO:0007669"/>
    <property type="project" value="UniProtKB-ARBA"/>
</dbReference>
<evidence type="ECO:0000256" key="5">
    <source>
        <dbReference type="ARBA" id="ARBA00022821"/>
    </source>
</evidence>
<evidence type="ECO:0000313" key="11">
    <source>
        <dbReference type="EMBL" id="EAZ20551.1"/>
    </source>
</evidence>
<keyword evidence="2" id="KW-0433">Leucine-rich repeat</keyword>
<feature type="domain" description="Disease resistance R13L4/SHOC-2-like LRR" evidence="10">
    <location>
        <begin position="583"/>
        <end position="663"/>
    </location>
</feature>
<dbReference type="Gene3D" id="1.20.5.4130">
    <property type="match status" value="1"/>
</dbReference>
<sequence length="1008" mass="112633">MDIFRAVESASVKIFDLIKTEYELRNKMENKIKSISLVMNMMNVFISSSSRSKAEAFGEKWVMQLQELLYDMEDALDLMGPKTKVSFPKRALRTVGLMDPRPQHILLIQELDERLKILLELWDQFRDQSGEDTPATTKPDETAGPRVPLGCRLAPVGIQHHKDDLIDLLQHVDGQPKQLRVISIVGFRGVGKTTLANEVYCHDDGSDGEPFDCKAFVRVAWSAPLAAESKDDAARLLKETVYQLHCASADINDNTDIMTLRETICKFLEDKRYLIVIDDVRKDEVWAEIEGAFPKESSSRIIVTTSVQSVAKKCSLGGFMYRLEGLNEVDSDKLLWQLVGCDRNELPQDVQSHSVDIVRKCDGLPLALTGVAEYVRLKLEDLRRGELRCSAIVRDLGNNLAGRLHNAAFKAAHATLKECYEGLYSHDLKTCLLSVSMFPKNYSIRRKSLVRRWMAEQLVPVPFDGQEHASTVADKNFEKLVDRIMIQRADDEEDPAPAVVPGAVKNKCRVQGVLLDFLHNKSVSSKFARLIQNGEHLQTTSGDNNLGPRRLAIVYDPKANRAGGGNSNKAKLAEMVEGLDLSHVRSLTAAGTELSDFKLKRCKVLRVLDLDGCTGITGGVLRRICKLKVLRYLSLRGTTIDACGLPAEIAEMRFLETLDVRDIVIVVRGSKSKAEEDHVATITLPCNVLCLPYLKYLFGAFELPRDIAGPARGGLALWPKAARASGGAAAQACKLHTLAGIFIGGGDREGHQRLQNLFGLMHQDRLKKIKIWWNKKGVKGSKPKPTTAHTDLLVKFLENRCFTLESLSLDFGDESLDFLDFAPVNAHLPCKIESVKLRGKLSKLPAFITANEHTMLDHALSKLYLSYTGLSCEALLLLQCLPNLKYLKLIEDNSNFTDGTLTLNDARGFRSLRGLHVQAPKLPKVIIVVSGKDKTVAMKHLTTLQLLCKDISGFQAAHIDYFHRLEQVVLLKSSLDINEKTAMEWEEARKKHMNRPRIDTIECRGQDQ</sequence>
<feature type="domain" description="Disease resistance N-terminal" evidence="8">
    <location>
        <begin position="6"/>
        <end position="78"/>
    </location>
</feature>
<dbReference type="AlphaFoldDB" id="A0A8J8XX09"/>
<evidence type="ECO:0000256" key="6">
    <source>
        <dbReference type="ARBA" id="ARBA00023054"/>
    </source>
</evidence>
<dbReference type="PANTHER" id="PTHR23155">
    <property type="entry name" value="DISEASE RESISTANCE PROTEIN RP"/>
    <property type="match status" value="1"/>
</dbReference>
<dbReference type="SUPFAM" id="SSF52047">
    <property type="entry name" value="RNI-like"/>
    <property type="match status" value="1"/>
</dbReference>
<gene>
    <name evidence="11" type="ORF">OsJ_36161</name>
</gene>
<dbReference type="Pfam" id="PF00931">
    <property type="entry name" value="NB-ARC"/>
    <property type="match status" value="1"/>
</dbReference>
<dbReference type="Gene3D" id="1.10.10.10">
    <property type="entry name" value="Winged helix-like DNA-binding domain superfamily/Winged helix DNA-binding domain"/>
    <property type="match status" value="1"/>
</dbReference>
<evidence type="ECO:0000256" key="4">
    <source>
        <dbReference type="ARBA" id="ARBA00022741"/>
    </source>
</evidence>
<dbReference type="Gene3D" id="3.40.50.300">
    <property type="entry name" value="P-loop containing nucleotide triphosphate hydrolases"/>
    <property type="match status" value="1"/>
</dbReference>
<evidence type="ECO:0000259" key="7">
    <source>
        <dbReference type="Pfam" id="PF00931"/>
    </source>
</evidence>
<evidence type="ECO:0000259" key="9">
    <source>
        <dbReference type="Pfam" id="PF23559"/>
    </source>
</evidence>
<keyword evidence="3" id="KW-0677">Repeat</keyword>
<dbReference type="GO" id="GO:0043531">
    <property type="term" value="F:ADP binding"/>
    <property type="evidence" value="ECO:0007669"/>
    <property type="project" value="InterPro"/>
</dbReference>
<organism evidence="11">
    <name type="scientific">Oryza sativa subsp. japonica</name>
    <name type="common">Rice</name>
    <dbReference type="NCBI Taxonomy" id="39947"/>
    <lineage>
        <taxon>Eukaryota</taxon>
        <taxon>Viridiplantae</taxon>
        <taxon>Streptophyta</taxon>
        <taxon>Embryophyta</taxon>
        <taxon>Tracheophyta</taxon>
        <taxon>Spermatophyta</taxon>
        <taxon>Magnoliopsida</taxon>
        <taxon>Liliopsida</taxon>
        <taxon>Poales</taxon>
        <taxon>Poaceae</taxon>
        <taxon>BOP clade</taxon>
        <taxon>Oryzoideae</taxon>
        <taxon>Oryzeae</taxon>
        <taxon>Oryzinae</taxon>
        <taxon>Oryza</taxon>
        <taxon>Oryza sativa</taxon>
    </lineage>
</organism>
<dbReference type="PRINTS" id="PR00364">
    <property type="entry name" value="DISEASERSIST"/>
</dbReference>
<feature type="domain" description="NB-ARC" evidence="7">
    <location>
        <begin position="160"/>
        <end position="339"/>
    </location>
</feature>
<reference evidence="11" key="2">
    <citation type="submission" date="2008-12" db="EMBL/GenBank/DDBJ databases">
        <title>Improved gene annotation of the rice (Oryza sativa) genomes.</title>
        <authorList>
            <person name="Wang J."/>
            <person name="Li R."/>
            <person name="Fan W."/>
            <person name="Huang Q."/>
            <person name="Zhang J."/>
            <person name="Zhou Y."/>
            <person name="Hu Y."/>
            <person name="Zi S."/>
            <person name="Li J."/>
            <person name="Ni P."/>
            <person name="Zheng H."/>
            <person name="Zhang Y."/>
            <person name="Zhao M."/>
            <person name="Hao Q."/>
            <person name="McDermott J."/>
            <person name="Samudrala R."/>
            <person name="Kristiansen K."/>
            <person name="Wong G.K.-S."/>
        </authorList>
    </citation>
    <scope>NUCLEOTIDE SEQUENCE</scope>
</reference>
<dbReference type="PANTHER" id="PTHR23155:SF1167">
    <property type="entry name" value="OS08G0412100 PROTEIN"/>
    <property type="match status" value="1"/>
</dbReference>
<dbReference type="InterPro" id="IPR041118">
    <property type="entry name" value="Rx_N"/>
</dbReference>
<dbReference type="Pfam" id="PF23559">
    <property type="entry name" value="WHD_DRP"/>
    <property type="match status" value="1"/>
</dbReference>
<dbReference type="InterPro" id="IPR027417">
    <property type="entry name" value="P-loop_NTPase"/>
</dbReference>